<sequence length="236" mass="27007">MTDNELKRKRIAVEMAPRKKHQKDKPTFSDPTALVTFVIGPSDNSTTFLVHKEPVFNKSEVFAAAFSSNFTEGQTQTFKIEDTTKAAFRFLAELESGKSLTDAEWDIVFAEDQALAETWVLADKFCLPTLQNLVIDYMSNIAAQRLSARTRIFKYVYEHTAKNSALRRFCILSVATYHNQASFKRAWARFPQKMLIEFGAFMLDRAGDVIDEEMCYAYTLKAWDGSQWELGSHLVR</sequence>
<feature type="region of interest" description="Disordered" evidence="1">
    <location>
        <begin position="1"/>
        <end position="27"/>
    </location>
</feature>
<dbReference type="InterPro" id="IPR011333">
    <property type="entry name" value="SKP1/BTB/POZ_sf"/>
</dbReference>
<dbReference type="STRING" id="576137.A0A1L7WEH0"/>
<evidence type="ECO:0000313" key="2">
    <source>
        <dbReference type="EMBL" id="CZR51182.1"/>
    </source>
</evidence>
<evidence type="ECO:0008006" key="4">
    <source>
        <dbReference type="Google" id="ProtNLM"/>
    </source>
</evidence>
<dbReference type="PANTHER" id="PTHR47843:SF2">
    <property type="entry name" value="BTB DOMAIN-CONTAINING PROTEIN"/>
    <property type="match status" value="1"/>
</dbReference>
<evidence type="ECO:0000256" key="1">
    <source>
        <dbReference type="SAM" id="MobiDB-lite"/>
    </source>
</evidence>
<keyword evidence="3" id="KW-1185">Reference proteome</keyword>
<evidence type="ECO:0000313" key="3">
    <source>
        <dbReference type="Proteomes" id="UP000184330"/>
    </source>
</evidence>
<accession>A0A1L7WEH0</accession>
<dbReference type="AlphaFoldDB" id="A0A1L7WEH0"/>
<dbReference type="EMBL" id="FJOG01000001">
    <property type="protein sequence ID" value="CZR51182.1"/>
    <property type="molecule type" value="Genomic_DNA"/>
</dbReference>
<name>A0A1L7WEH0_9HELO</name>
<dbReference type="PANTHER" id="PTHR47843">
    <property type="entry name" value="BTB DOMAIN-CONTAINING PROTEIN-RELATED"/>
    <property type="match status" value="1"/>
</dbReference>
<dbReference type="OrthoDB" id="194443at2759"/>
<gene>
    <name evidence="2" type="ORF">PAC_01057</name>
</gene>
<organism evidence="2 3">
    <name type="scientific">Phialocephala subalpina</name>
    <dbReference type="NCBI Taxonomy" id="576137"/>
    <lineage>
        <taxon>Eukaryota</taxon>
        <taxon>Fungi</taxon>
        <taxon>Dikarya</taxon>
        <taxon>Ascomycota</taxon>
        <taxon>Pezizomycotina</taxon>
        <taxon>Leotiomycetes</taxon>
        <taxon>Helotiales</taxon>
        <taxon>Mollisiaceae</taxon>
        <taxon>Phialocephala</taxon>
        <taxon>Phialocephala fortinii species complex</taxon>
    </lineage>
</organism>
<dbReference type="Proteomes" id="UP000184330">
    <property type="component" value="Unassembled WGS sequence"/>
</dbReference>
<reference evidence="2 3" key="1">
    <citation type="submission" date="2016-03" db="EMBL/GenBank/DDBJ databases">
        <authorList>
            <person name="Ploux O."/>
        </authorList>
    </citation>
    <scope>NUCLEOTIDE SEQUENCE [LARGE SCALE GENOMIC DNA]</scope>
    <source>
        <strain evidence="2 3">UAMH 11012</strain>
    </source>
</reference>
<protein>
    <recommendedName>
        <fullName evidence="4">BTB domain-containing protein</fullName>
    </recommendedName>
</protein>
<dbReference type="Gene3D" id="3.30.710.10">
    <property type="entry name" value="Potassium Channel Kv1.1, Chain A"/>
    <property type="match status" value="1"/>
</dbReference>
<proteinExistence type="predicted"/>
<dbReference type="SUPFAM" id="SSF54695">
    <property type="entry name" value="POZ domain"/>
    <property type="match status" value="1"/>
</dbReference>